<dbReference type="EMBL" id="JABSTV010001254">
    <property type="protein sequence ID" value="KAH7939861.1"/>
    <property type="molecule type" value="Genomic_DNA"/>
</dbReference>
<evidence type="ECO:0000313" key="3">
    <source>
        <dbReference type="Proteomes" id="UP000821837"/>
    </source>
</evidence>
<dbReference type="InterPro" id="IPR007110">
    <property type="entry name" value="Ig-like_dom"/>
</dbReference>
<feature type="domain" description="Ig-like" evidence="1">
    <location>
        <begin position="1"/>
        <end position="107"/>
    </location>
</feature>
<protein>
    <recommendedName>
        <fullName evidence="1">Ig-like domain-containing protein</fullName>
    </recommendedName>
</protein>
<dbReference type="PROSITE" id="PS50835">
    <property type="entry name" value="IG_LIKE"/>
    <property type="match status" value="1"/>
</dbReference>
<reference evidence="2" key="1">
    <citation type="journal article" date="2020" name="Cell">
        <title>Large-Scale Comparative Analyses of Tick Genomes Elucidate Their Genetic Diversity and Vector Capacities.</title>
        <authorList>
            <consortium name="Tick Genome and Microbiome Consortium (TIGMIC)"/>
            <person name="Jia N."/>
            <person name="Wang J."/>
            <person name="Shi W."/>
            <person name="Du L."/>
            <person name="Sun Y."/>
            <person name="Zhan W."/>
            <person name="Jiang J.F."/>
            <person name="Wang Q."/>
            <person name="Zhang B."/>
            <person name="Ji P."/>
            <person name="Bell-Sakyi L."/>
            <person name="Cui X.M."/>
            <person name="Yuan T.T."/>
            <person name="Jiang B.G."/>
            <person name="Yang W.F."/>
            <person name="Lam T.T."/>
            <person name="Chang Q.C."/>
            <person name="Ding S.J."/>
            <person name="Wang X.J."/>
            <person name="Zhu J.G."/>
            <person name="Ruan X.D."/>
            <person name="Zhao L."/>
            <person name="Wei J.T."/>
            <person name="Ye R.Z."/>
            <person name="Que T.C."/>
            <person name="Du C.H."/>
            <person name="Zhou Y.H."/>
            <person name="Cheng J.X."/>
            <person name="Dai P.F."/>
            <person name="Guo W.B."/>
            <person name="Han X.H."/>
            <person name="Huang E.J."/>
            <person name="Li L.F."/>
            <person name="Wei W."/>
            <person name="Gao Y.C."/>
            <person name="Liu J.Z."/>
            <person name="Shao H.Z."/>
            <person name="Wang X."/>
            <person name="Wang C.C."/>
            <person name="Yang T.C."/>
            <person name="Huo Q.B."/>
            <person name="Li W."/>
            <person name="Chen H.Y."/>
            <person name="Chen S.E."/>
            <person name="Zhou L.G."/>
            <person name="Ni X.B."/>
            <person name="Tian J.H."/>
            <person name="Sheng Y."/>
            <person name="Liu T."/>
            <person name="Pan Y.S."/>
            <person name="Xia L.Y."/>
            <person name="Li J."/>
            <person name="Zhao F."/>
            <person name="Cao W.C."/>
        </authorList>
    </citation>
    <scope>NUCLEOTIDE SEQUENCE</scope>
    <source>
        <strain evidence="2">Rsan-2018</strain>
    </source>
</reference>
<dbReference type="InterPro" id="IPR036179">
    <property type="entry name" value="Ig-like_dom_sf"/>
</dbReference>
<dbReference type="PANTHER" id="PTHR23278:SF19">
    <property type="entry name" value="OBSCURIN"/>
    <property type="match status" value="1"/>
</dbReference>
<comment type="caution">
    <text evidence="2">The sequence shown here is derived from an EMBL/GenBank/DDBJ whole genome shotgun (WGS) entry which is preliminary data.</text>
</comment>
<accession>A0A9D4SQL1</accession>
<reference evidence="2" key="2">
    <citation type="submission" date="2021-09" db="EMBL/GenBank/DDBJ databases">
        <authorList>
            <person name="Jia N."/>
            <person name="Wang J."/>
            <person name="Shi W."/>
            <person name="Du L."/>
            <person name="Sun Y."/>
            <person name="Zhan W."/>
            <person name="Jiang J."/>
            <person name="Wang Q."/>
            <person name="Zhang B."/>
            <person name="Ji P."/>
            <person name="Sakyi L.B."/>
            <person name="Cui X."/>
            <person name="Yuan T."/>
            <person name="Jiang B."/>
            <person name="Yang W."/>
            <person name="Lam T.T.-Y."/>
            <person name="Chang Q."/>
            <person name="Ding S."/>
            <person name="Wang X."/>
            <person name="Zhu J."/>
            <person name="Ruan X."/>
            <person name="Zhao L."/>
            <person name="Wei J."/>
            <person name="Que T."/>
            <person name="Du C."/>
            <person name="Cheng J."/>
            <person name="Dai P."/>
            <person name="Han X."/>
            <person name="Huang E."/>
            <person name="Gao Y."/>
            <person name="Liu J."/>
            <person name="Shao H."/>
            <person name="Ye R."/>
            <person name="Li L."/>
            <person name="Wei W."/>
            <person name="Wang X."/>
            <person name="Wang C."/>
            <person name="Huo Q."/>
            <person name="Li W."/>
            <person name="Guo W."/>
            <person name="Chen H."/>
            <person name="Chen S."/>
            <person name="Zhou L."/>
            <person name="Zhou L."/>
            <person name="Ni X."/>
            <person name="Tian J."/>
            <person name="Zhou Y."/>
            <person name="Sheng Y."/>
            <person name="Liu T."/>
            <person name="Pan Y."/>
            <person name="Xia L."/>
            <person name="Li J."/>
            <person name="Zhao F."/>
            <person name="Cao W."/>
        </authorList>
    </citation>
    <scope>NUCLEOTIDE SEQUENCE</scope>
    <source>
        <strain evidence="2">Rsan-2018</strain>
        <tissue evidence="2">Larvae</tissue>
    </source>
</reference>
<organism evidence="2 3">
    <name type="scientific">Rhipicephalus sanguineus</name>
    <name type="common">Brown dog tick</name>
    <name type="synonym">Ixodes sanguineus</name>
    <dbReference type="NCBI Taxonomy" id="34632"/>
    <lineage>
        <taxon>Eukaryota</taxon>
        <taxon>Metazoa</taxon>
        <taxon>Ecdysozoa</taxon>
        <taxon>Arthropoda</taxon>
        <taxon>Chelicerata</taxon>
        <taxon>Arachnida</taxon>
        <taxon>Acari</taxon>
        <taxon>Parasitiformes</taxon>
        <taxon>Ixodida</taxon>
        <taxon>Ixodoidea</taxon>
        <taxon>Ixodidae</taxon>
        <taxon>Rhipicephalinae</taxon>
        <taxon>Rhipicephalus</taxon>
        <taxon>Rhipicephalus</taxon>
    </lineage>
</organism>
<proteinExistence type="predicted"/>
<gene>
    <name evidence="2" type="ORF">HPB52_018382</name>
</gene>
<evidence type="ECO:0000259" key="1">
    <source>
        <dbReference type="PROSITE" id="PS50835"/>
    </source>
</evidence>
<dbReference type="SMART" id="SM00409">
    <property type="entry name" value="IG"/>
    <property type="match status" value="1"/>
</dbReference>
<name>A0A9D4SQL1_RHISA</name>
<dbReference type="SUPFAM" id="SSF48726">
    <property type="entry name" value="Immunoglobulin"/>
    <property type="match status" value="1"/>
</dbReference>
<dbReference type="PANTHER" id="PTHR23278">
    <property type="entry name" value="SIDESTEP PROTEIN"/>
    <property type="match status" value="1"/>
</dbReference>
<dbReference type="InterPro" id="IPR013106">
    <property type="entry name" value="Ig_V-set"/>
</dbReference>
<evidence type="ECO:0000313" key="2">
    <source>
        <dbReference type="EMBL" id="KAH7939861.1"/>
    </source>
</evidence>
<keyword evidence="3" id="KW-1185">Reference proteome</keyword>
<dbReference type="VEuPathDB" id="VectorBase:RSAN_055890"/>
<sequence length="111" mass="12212">MIVAHVTALAGGEALLPCDLSPDNDSVALVLWYKDALPTPVYSVDARRGDVSQARHSSIAWGTRAYFVTQPTPGLRLQDLAVTDSGVYRCRVDFRKDRTRNHETSLLVIGE</sequence>
<dbReference type="InterPro" id="IPR013783">
    <property type="entry name" value="Ig-like_fold"/>
</dbReference>
<dbReference type="Proteomes" id="UP000821837">
    <property type="component" value="Chromosome 8"/>
</dbReference>
<dbReference type="Pfam" id="PF07686">
    <property type="entry name" value="V-set"/>
    <property type="match status" value="1"/>
</dbReference>
<dbReference type="AlphaFoldDB" id="A0A9D4SQL1"/>
<dbReference type="InterPro" id="IPR003599">
    <property type="entry name" value="Ig_sub"/>
</dbReference>
<dbReference type="Gene3D" id="2.60.40.10">
    <property type="entry name" value="Immunoglobulins"/>
    <property type="match status" value="1"/>
</dbReference>